<dbReference type="Gene3D" id="3.30.1360.60">
    <property type="entry name" value="Glucose permease domain IIB"/>
    <property type="match status" value="1"/>
</dbReference>
<proteinExistence type="predicted"/>
<dbReference type="InterPro" id="IPR001996">
    <property type="entry name" value="PTS_IIB_1"/>
</dbReference>
<keyword evidence="7" id="KW-1185">Reference proteome</keyword>
<dbReference type="GO" id="GO:0009401">
    <property type="term" value="P:phosphoenolpyruvate-dependent sugar phosphotransferase system"/>
    <property type="evidence" value="ECO:0007669"/>
    <property type="project" value="UniProtKB-KW"/>
</dbReference>
<dbReference type="STRING" id="1037410.MCSF7_02487"/>
<dbReference type="RefSeq" id="WP_006608897.1">
    <property type="nucleotide sequence ID" value="NZ_AFXA01000014.1"/>
</dbReference>
<dbReference type="SUPFAM" id="SSF55604">
    <property type="entry name" value="Glucose permease domain IIB"/>
    <property type="match status" value="1"/>
</dbReference>
<dbReference type="Proteomes" id="UP000004978">
    <property type="component" value="Unassembled WGS sequence"/>
</dbReference>
<feature type="domain" description="PTS EIIB type-1" evidence="5">
    <location>
        <begin position="44"/>
        <end position="121"/>
    </location>
</feature>
<evidence type="ECO:0000256" key="4">
    <source>
        <dbReference type="SAM" id="Phobius"/>
    </source>
</evidence>
<organism evidence="6 7">
    <name type="scientific">Mycoplasmopsis columbina SF7</name>
    <dbReference type="NCBI Taxonomy" id="1037410"/>
    <lineage>
        <taxon>Bacteria</taxon>
        <taxon>Bacillati</taxon>
        <taxon>Mycoplasmatota</taxon>
        <taxon>Mycoplasmoidales</taxon>
        <taxon>Metamycoplasmataceae</taxon>
        <taxon>Mycoplasmopsis</taxon>
    </lineage>
</organism>
<dbReference type="InterPro" id="IPR036878">
    <property type="entry name" value="Glu_permease_IIB"/>
</dbReference>
<evidence type="ECO:0000256" key="1">
    <source>
        <dbReference type="ARBA" id="ARBA00022679"/>
    </source>
</evidence>
<evidence type="ECO:0000256" key="3">
    <source>
        <dbReference type="PROSITE-ProRule" id="PRU00421"/>
    </source>
</evidence>
<evidence type="ECO:0000256" key="2">
    <source>
        <dbReference type="ARBA" id="ARBA00022683"/>
    </source>
</evidence>
<dbReference type="PROSITE" id="PS51098">
    <property type="entry name" value="PTS_EIIB_TYPE_1"/>
    <property type="match status" value="1"/>
</dbReference>
<feature type="transmembrane region" description="Helical" evidence="4">
    <location>
        <begin position="7"/>
        <end position="24"/>
    </location>
</feature>
<evidence type="ECO:0000313" key="7">
    <source>
        <dbReference type="Proteomes" id="UP000004978"/>
    </source>
</evidence>
<protein>
    <submittedName>
        <fullName evidence="6">PTS glucose-glucoside (Glc) family transporter</fullName>
    </submittedName>
</protein>
<keyword evidence="4" id="KW-0472">Membrane</keyword>
<evidence type="ECO:0000259" key="5">
    <source>
        <dbReference type="PROSITE" id="PS51098"/>
    </source>
</evidence>
<dbReference type="GO" id="GO:0008982">
    <property type="term" value="F:protein-N(PI)-phosphohistidine-sugar phosphotransferase activity"/>
    <property type="evidence" value="ECO:0007669"/>
    <property type="project" value="InterPro"/>
</dbReference>
<dbReference type="AlphaFoldDB" id="F9UKS9"/>
<keyword evidence="2" id="KW-0598">Phosphotransferase system</keyword>
<name>F9UKS9_9BACT</name>
<comment type="caution">
    <text evidence="6">The sequence shown here is derived from an EMBL/GenBank/DDBJ whole genome shotgun (WGS) entry which is preliminary data.</text>
</comment>
<keyword evidence="4" id="KW-0812">Transmembrane</keyword>
<dbReference type="EMBL" id="AFXA01000014">
    <property type="protein sequence ID" value="EGV00010.1"/>
    <property type="molecule type" value="Genomic_DNA"/>
</dbReference>
<keyword evidence="4" id="KW-1133">Transmembrane helix</keyword>
<keyword evidence="1" id="KW-0808">Transferase</keyword>
<evidence type="ECO:0000313" key="6">
    <source>
        <dbReference type="EMBL" id="EGV00010.1"/>
    </source>
</evidence>
<gene>
    <name evidence="6" type="ORF">MCSF7_02487</name>
</gene>
<reference evidence="6 7" key="1">
    <citation type="journal article" date="2013" name="Genome Announc.">
        <title>Genome Sequence of Mycoplasma columbinum Strain SF7.</title>
        <authorList>
            <person name="Guo Z."/>
            <person name="Xu X."/>
            <person name="Zheng Q."/>
            <person name="Li T."/>
            <person name="Kuang S."/>
            <person name="Zhang Z."/>
            <person name="Chen Y."/>
            <person name="Lu X."/>
            <person name="Zhou R."/>
            <person name="Bi D."/>
            <person name="Jin H."/>
        </authorList>
    </citation>
    <scope>NUCLEOTIDE SEQUENCE [LARGE SCALE GENOMIC DNA]</scope>
    <source>
        <strain evidence="6 7">SF7</strain>
    </source>
</reference>
<comment type="caution">
    <text evidence="3">Lacks conserved residue(s) required for the propagation of feature annotation.</text>
</comment>
<sequence>MKAKDKLLIGFYTVITLGLCWVYWKKQTKKKSIEEVKNQELPKYINLDELILLLGGKENIKSINSSLSNLKLEINNRSLVETKKLSELKYVSGIMAGDKKISLVVGDDATVIAKELSKKII</sequence>
<accession>F9UKS9</accession>